<reference evidence="4" key="1">
    <citation type="submission" date="2019-02" db="EMBL/GenBank/DDBJ databases">
        <title>Halonotius sp. a new haloarchaeum isolated from saline soil.</title>
        <authorList>
            <person name="Duran-Viseras A."/>
            <person name="Sanchez-Porro C."/>
            <person name="Ventosa A."/>
        </authorList>
    </citation>
    <scope>NUCLEOTIDE SEQUENCE</scope>
    <source>
        <strain evidence="4">F15B</strain>
    </source>
</reference>
<protein>
    <submittedName>
        <fullName evidence="4">Tat pathway signal protein</fullName>
    </submittedName>
</protein>
<organism evidence="4 5">
    <name type="scientific">Halonotius terrestris</name>
    <dbReference type="NCBI Taxonomy" id="2487750"/>
    <lineage>
        <taxon>Archaea</taxon>
        <taxon>Methanobacteriati</taxon>
        <taxon>Methanobacteriota</taxon>
        <taxon>Stenosarchaea group</taxon>
        <taxon>Halobacteria</taxon>
        <taxon>Halobacteriales</taxon>
        <taxon>Haloferacaceae</taxon>
        <taxon>Halonotius</taxon>
    </lineage>
</organism>
<feature type="compositionally biased region" description="Polar residues" evidence="2">
    <location>
        <begin position="260"/>
        <end position="279"/>
    </location>
</feature>
<dbReference type="OrthoDB" id="156174at2157"/>
<sequence>MNRRTFLAVAGITASTAVAGCTGDFETTTSRAPAVLEDRPDAVYLPTHYEEMKPIGMETAGDITVGVMYSYPHRFWTLENEGGEYVTNRTEIQRDDAVHLMSIPFHEPTGTVIPGTGLSVEVTQDGSLVSQEAIYSMLSQRMGFHYGANFPLNGDGSYEVTVSVGGTRINRFGAFDGLFEDAATATIPFEYSEAARNEITYTVLEDEAGSRDALEPMEMDGLPTGRAPDPLPGRRIGEATSGDARFRVQHLSESRFLDSDATSGGDSNEASESGSDTGSTYVAISAQTPYNKLVIPGMGLDMSVGPAGDDAEPRFDGRLAPGIDPELGFHYGAVVDGLAAGDEITLTVSTVPQAARHEGYETAFLTMDEMRLQVPDDAV</sequence>
<feature type="compositionally biased region" description="Basic and acidic residues" evidence="2">
    <location>
        <begin position="244"/>
        <end position="258"/>
    </location>
</feature>
<name>A0A8J8P8N7_9EURY</name>
<evidence type="ECO:0000313" key="5">
    <source>
        <dbReference type="Proteomes" id="UP000705823"/>
    </source>
</evidence>
<comment type="caution">
    <text evidence="4">The sequence shown here is derived from an EMBL/GenBank/DDBJ whole genome shotgun (WGS) entry which is preliminary data.</text>
</comment>
<accession>A0A8J8P8N7</accession>
<dbReference type="InterPro" id="IPR055774">
    <property type="entry name" value="DUF7350"/>
</dbReference>
<evidence type="ECO:0000256" key="2">
    <source>
        <dbReference type="SAM" id="MobiDB-lite"/>
    </source>
</evidence>
<dbReference type="InterPro" id="IPR018470">
    <property type="entry name" value="Metal-bd_Tp34-typ"/>
</dbReference>
<dbReference type="Pfam" id="PF10634">
    <property type="entry name" value="Iron_transport"/>
    <property type="match status" value="1"/>
</dbReference>
<feature type="domain" description="DUF7350" evidence="3">
    <location>
        <begin position="230"/>
        <end position="372"/>
    </location>
</feature>
<dbReference type="PROSITE" id="PS51257">
    <property type="entry name" value="PROKAR_LIPOPROTEIN"/>
    <property type="match status" value="1"/>
</dbReference>
<dbReference type="Gene3D" id="2.60.40.2480">
    <property type="entry name" value="Periplasmic metal-binding protein Tp34-type"/>
    <property type="match status" value="1"/>
</dbReference>
<dbReference type="EMBL" id="RKLU01000004">
    <property type="protein sequence ID" value="TQQ79858.1"/>
    <property type="molecule type" value="Genomic_DNA"/>
</dbReference>
<dbReference type="Proteomes" id="UP000705823">
    <property type="component" value="Unassembled WGS sequence"/>
</dbReference>
<dbReference type="AlphaFoldDB" id="A0A8J8P8N7"/>
<dbReference type="Pfam" id="PF24041">
    <property type="entry name" value="DUF7350"/>
    <property type="match status" value="1"/>
</dbReference>
<keyword evidence="5" id="KW-1185">Reference proteome</keyword>
<dbReference type="InterPro" id="IPR038482">
    <property type="entry name" value="Tp34-type_sf"/>
</dbReference>
<keyword evidence="1" id="KW-0732">Signal</keyword>
<gene>
    <name evidence="4" type="ORF">EGH24_10240</name>
</gene>
<evidence type="ECO:0000256" key="1">
    <source>
        <dbReference type="ARBA" id="ARBA00022729"/>
    </source>
</evidence>
<dbReference type="RefSeq" id="WP_142980050.1">
    <property type="nucleotide sequence ID" value="NZ_RKLU01000004.1"/>
</dbReference>
<evidence type="ECO:0000313" key="4">
    <source>
        <dbReference type="EMBL" id="TQQ79858.1"/>
    </source>
</evidence>
<proteinExistence type="predicted"/>
<evidence type="ECO:0000259" key="3">
    <source>
        <dbReference type="Pfam" id="PF24041"/>
    </source>
</evidence>
<feature type="region of interest" description="Disordered" evidence="2">
    <location>
        <begin position="207"/>
        <end position="279"/>
    </location>
</feature>